<feature type="domain" description="Phosphoribosyltransferase" evidence="2">
    <location>
        <begin position="199"/>
        <end position="235"/>
    </location>
</feature>
<name>A0A6L5YGH1_9FIRM</name>
<dbReference type="SUPFAM" id="SSF53271">
    <property type="entry name" value="PRTase-like"/>
    <property type="match status" value="1"/>
</dbReference>
<evidence type="ECO:0000259" key="3">
    <source>
        <dbReference type="Pfam" id="PF18912"/>
    </source>
</evidence>
<dbReference type="EMBL" id="VUMU01000003">
    <property type="protein sequence ID" value="MST57384.1"/>
    <property type="molecule type" value="Genomic_DNA"/>
</dbReference>
<dbReference type="AlphaFoldDB" id="A0A6L5YGH1"/>
<comment type="caution">
    <text evidence="4">The sequence shown here is derived from an EMBL/GenBank/DDBJ whole genome shotgun (WGS) entry which is preliminary data.</text>
</comment>
<proteinExistence type="inferred from homology"/>
<comment type="similarity">
    <text evidence="1">Belongs to the ComF/GntX family.</text>
</comment>
<keyword evidence="5" id="KW-1185">Reference proteome</keyword>
<gene>
    <name evidence="4" type="ORF">FYJ59_03865</name>
</gene>
<evidence type="ECO:0000259" key="2">
    <source>
        <dbReference type="Pfam" id="PF00156"/>
    </source>
</evidence>
<dbReference type="Gene3D" id="3.40.50.2020">
    <property type="match status" value="1"/>
</dbReference>
<dbReference type="Pfam" id="PF18912">
    <property type="entry name" value="DZR_2"/>
    <property type="match status" value="1"/>
</dbReference>
<feature type="domain" description="Double zinc ribbon" evidence="3">
    <location>
        <begin position="12"/>
        <end position="67"/>
    </location>
</feature>
<evidence type="ECO:0000313" key="5">
    <source>
        <dbReference type="Proteomes" id="UP000476055"/>
    </source>
</evidence>
<dbReference type="InterPro" id="IPR029057">
    <property type="entry name" value="PRTase-like"/>
</dbReference>
<dbReference type="InterPro" id="IPR051910">
    <property type="entry name" value="ComF/GntX_DNA_util-trans"/>
</dbReference>
<dbReference type="InterPro" id="IPR000836">
    <property type="entry name" value="PRTase_dom"/>
</dbReference>
<dbReference type="InterPro" id="IPR044005">
    <property type="entry name" value="DZR_2"/>
</dbReference>
<evidence type="ECO:0000256" key="1">
    <source>
        <dbReference type="ARBA" id="ARBA00008007"/>
    </source>
</evidence>
<dbReference type="Pfam" id="PF00156">
    <property type="entry name" value="Pribosyltran"/>
    <property type="match status" value="1"/>
</dbReference>
<evidence type="ECO:0000313" key="4">
    <source>
        <dbReference type="EMBL" id="MST57384.1"/>
    </source>
</evidence>
<dbReference type="PANTHER" id="PTHR47505:SF1">
    <property type="entry name" value="DNA UTILIZATION PROTEIN YHGH"/>
    <property type="match status" value="1"/>
</dbReference>
<sequence>MLLAGGSMKILWQLLFPTRCPVCDRIVKPFGEKICLECLPKLRVVTPPWCMKCGKKIQEDGEFCSDCCQKQHMFDRSRTLYEYAAAAPSIYRFKYKGRQEYAEFFGEEMGKYLGDFIRSVSPDVLVPVPLHKKKLSKRGYNQAACLARALGKNMQLPVDEKLVKRVRNTAPMKRLNPAERQNNLKKAFNIGRNDVKLYDRIILVDDIYTTGTTLDEIAALLKSHGVSEVYCVTLACGAGL</sequence>
<dbReference type="PANTHER" id="PTHR47505">
    <property type="entry name" value="DNA UTILIZATION PROTEIN YHGH"/>
    <property type="match status" value="1"/>
</dbReference>
<reference evidence="4 5" key="1">
    <citation type="submission" date="2019-08" db="EMBL/GenBank/DDBJ databases">
        <title>In-depth cultivation of the pig gut microbiome towards novel bacterial diversity and tailored functional studies.</title>
        <authorList>
            <person name="Wylensek D."/>
            <person name="Hitch T.C.A."/>
            <person name="Clavel T."/>
        </authorList>
    </citation>
    <scope>NUCLEOTIDE SEQUENCE [LARGE SCALE GENOMIC DNA]</scope>
    <source>
        <strain evidence="4 5">WCA3-601-WT-6H</strain>
    </source>
</reference>
<dbReference type="CDD" id="cd06223">
    <property type="entry name" value="PRTases_typeI"/>
    <property type="match status" value="1"/>
</dbReference>
<organism evidence="4 5">
    <name type="scientific">Waltera intestinalis</name>
    <dbReference type="NCBI Taxonomy" id="2606635"/>
    <lineage>
        <taxon>Bacteria</taxon>
        <taxon>Bacillati</taxon>
        <taxon>Bacillota</taxon>
        <taxon>Clostridia</taxon>
        <taxon>Lachnospirales</taxon>
        <taxon>Lachnospiraceae</taxon>
        <taxon>Waltera</taxon>
    </lineage>
</organism>
<accession>A0A6L5YGH1</accession>
<protein>
    <submittedName>
        <fullName evidence="4">ComF family protein</fullName>
    </submittedName>
</protein>
<dbReference type="Proteomes" id="UP000476055">
    <property type="component" value="Unassembled WGS sequence"/>
</dbReference>